<dbReference type="GO" id="GO:0008270">
    <property type="term" value="F:zinc ion binding"/>
    <property type="evidence" value="ECO:0007669"/>
    <property type="project" value="UniProtKB-UniRule"/>
</dbReference>
<keyword evidence="2 12" id="KW-0639">Primosome</keyword>
<dbReference type="Gene3D" id="3.40.1360.10">
    <property type="match status" value="1"/>
</dbReference>
<evidence type="ECO:0000256" key="4">
    <source>
        <dbReference type="ARBA" id="ARBA00022695"/>
    </source>
</evidence>
<dbReference type="FunFam" id="3.40.1360.10:FF:000002">
    <property type="entry name" value="DNA primase"/>
    <property type="match status" value="1"/>
</dbReference>
<comment type="domain">
    <text evidence="12">Contains an N-terminal zinc-binding domain, a central core domain that contains the primase activity, and a C-terminal DnaB-binding domain.</text>
</comment>
<dbReference type="GO" id="GO:0006269">
    <property type="term" value="P:DNA replication, synthesis of primer"/>
    <property type="evidence" value="ECO:0007669"/>
    <property type="project" value="UniProtKB-UniRule"/>
</dbReference>
<dbReference type="PANTHER" id="PTHR30313">
    <property type="entry name" value="DNA PRIMASE"/>
    <property type="match status" value="1"/>
</dbReference>
<dbReference type="InterPro" id="IPR019475">
    <property type="entry name" value="DNA_primase_DnaB-bd"/>
</dbReference>
<dbReference type="EC" id="2.7.7.101" evidence="12"/>
<dbReference type="FunFam" id="3.90.580.10:FF:000001">
    <property type="entry name" value="DNA primase"/>
    <property type="match status" value="1"/>
</dbReference>
<dbReference type="Pfam" id="PF13155">
    <property type="entry name" value="Toprim_2"/>
    <property type="match status" value="1"/>
</dbReference>
<dbReference type="InterPro" id="IPR016136">
    <property type="entry name" value="DNA_helicase_N/primase_C"/>
</dbReference>
<dbReference type="GO" id="GO:0003899">
    <property type="term" value="F:DNA-directed RNA polymerase activity"/>
    <property type="evidence" value="ECO:0007669"/>
    <property type="project" value="UniProtKB-UniRule"/>
</dbReference>
<dbReference type="InterPro" id="IPR034151">
    <property type="entry name" value="TOPRIM_DnaG_bac"/>
</dbReference>
<dbReference type="GO" id="GO:0005737">
    <property type="term" value="C:cytoplasm"/>
    <property type="evidence" value="ECO:0007669"/>
    <property type="project" value="TreeGrafter"/>
</dbReference>
<evidence type="ECO:0000256" key="6">
    <source>
        <dbReference type="ARBA" id="ARBA00022723"/>
    </source>
</evidence>
<keyword evidence="3 12" id="KW-0808">Transferase</keyword>
<keyword evidence="5 12" id="KW-0235">DNA replication</keyword>
<dbReference type="Gene3D" id="1.20.50.20">
    <property type="entry name" value="DnaG, RNA polymerase domain, helical bundle"/>
    <property type="match status" value="1"/>
</dbReference>
<keyword evidence="1 12" id="KW-0240">DNA-directed RNA polymerase</keyword>
<reference evidence="16 17" key="1">
    <citation type="submission" date="2018-10" db="EMBL/GenBank/DDBJ databases">
        <title>Comparative functional genomics of the obligate endosymbiont Buchnera aphidicola.</title>
        <authorList>
            <person name="Chong R.A."/>
        </authorList>
    </citation>
    <scope>NUCLEOTIDE SEQUENCE [LARGE SCALE GENOMIC DNA]</scope>
    <source>
        <strain evidence="16 17">Mrh</strain>
    </source>
</reference>
<dbReference type="SUPFAM" id="SSF117023">
    <property type="entry name" value="DNA primase DnaG, C-terminal domain"/>
    <property type="match status" value="1"/>
</dbReference>
<dbReference type="GO" id="GO:1990077">
    <property type="term" value="C:primosome complex"/>
    <property type="evidence" value="ECO:0007669"/>
    <property type="project" value="UniProtKB-KW"/>
</dbReference>
<keyword evidence="9" id="KW-0460">Magnesium</keyword>
<dbReference type="Pfam" id="PF01807">
    <property type="entry name" value="Zn_ribbon_DnaG"/>
    <property type="match status" value="1"/>
</dbReference>
<feature type="zinc finger region" description="CHC2-type" evidence="12 14">
    <location>
        <begin position="40"/>
        <end position="64"/>
    </location>
</feature>
<evidence type="ECO:0000259" key="15">
    <source>
        <dbReference type="PROSITE" id="PS50880"/>
    </source>
</evidence>
<dbReference type="Pfam" id="PF08278">
    <property type="entry name" value="DnaG_DnaB_bind"/>
    <property type="match status" value="1"/>
</dbReference>
<dbReference type="SMART" id="SM00766">
    <property type="entry name" value="DnaG_DnaB_bind"/>
    <property type="match status" value="1"/>
</dbReference>
<keyword evidence="7 12" id="KW-0863">Zinc-finger</keyword>
<dbReference type="OrthoDB" id="9803773at2"/>
<dbReference type="Gene3D" id="3.90.580.10">
    <property type="entry name" value="Zinc finger, CHC2-type domain"/>
    <property type="match status" value="1"/>
</dbReference>
<evidence type="ECO:0000256" key="5">
    <source>
        <dbReference type="ARBA" id="ARBA00022705"/>
    </source>
</evidence>
<dbReference type="Gene3D" id="1.10.860.10">
    <property type="entry name" value="DNAb Helicase, Chain A"/>
    <property type="match status" value="1"/>
</dbReference>
<evidence type="ECO:0000256" key="7">
    <source>
        <dbReference type="ARBA" id="ARBA00022771"/>
    </source>
</evidence>
<accession>A0A4D6Y0N0</accession>
<evidence type="ECO:0000256" key="8">
    <source>
        <dbReference type="ARBA" id="ARBA00022833"/>
    </source>
</evidence>
<dbReference type="SUPFAM" id="SSF56731">
    <property type="entry name" value="DNA primase core"/>
    <property type="match status" value="1"/>
</dbReference>
<sequence length="581" mass="67938">MKGMIPKNFIDELLHLTNIIDIINIRAPLKKIGKNYSTHCPFHKENTPSFTVSYEKQFYYCFGCNSHGNVIDFLINYEKLTFVESIEELANFNGLKIPYKKEHYYSEFDYEKRNNLYSITEKFAYIYHKNVFETKNAYEYLTKRGIHACMIKYFNIGFSNINWKNTEKKIKINTINIQELIDAGILIINNKGYKYDRFRGRIIFPIRNKNGKVIGFGGRALNNNFPKYINSPETNIFKKGQNLYGLFETLKHNSKPKKLLIVEGYIDVITLFQFNINYSISSLGTAITSYQVQLLFRFTNTIICCYDGDVAGERAAWRTLKITLPYIYDGKNIQFIFLPLGEDPDTMIRKEGKEKFEQRISNAISLSKFLFDKLFKNIDLSFINEKSYLSSIAIPLINQIPSDTTRMYLLQKLGIKIGVPDQNILRQLHTKAVHNTLKNNNEYKHITKITIRNLIGLLIQNPNLVFTITSIKHLKNFHLNGLPTFLNLVNKCIKYPNHNTGQILEMYRNTIIFKKLNQLAKWNHMIADNQIKQVFLDSLNNLHNRALENKKSNLISKERKIGLKKDEKYELWLINKKLAKI</sequence>
<dbReference type="SUPFAM" id="SSF57783">
    <property type="entry name" value="Zinc beta-ribbon"/>
    <property type="match status" value="1"/>
</dbReference>
<evidence type="ECO:0000256" key="13">
    <source>
        <dbReference type="PIRNR" id="PIRNR002811"/>
    </source>
</evidence>
<comment type="cofactor">
    <cofactor evidence="12 13 14">
        <name>Zn(2+)</name>
        <dbReference type="ChEBI" id="CHEBI:29105"/>
    </cofactor>
    <text evidence="12 13 14">Binds 1 zinc ion per monomer.</text>
</comment>
<proteinExistence type="inferred from homology"/>
<evidence type="ECO:0000256" key="12">
    <source>
        <dbReference type="HAMAP-Rule" id="MF_00974"/>
    </source>
</evidence>
<protein>
    <recommendedName>
        <fullName evidence="12 13">DNA primase</fullName>
        <ecNumber evidence="12">2.7.7.101</ecNumber>
    </recommendedName>
</protein>
<dbReference type="InterPro" id="IPR006171">
    <property type="entry name" value="TOPRIM_dom"/>
</dbReference>
<comment type="subunit">
    <text evidence="12">Monomer. Interacts with DnaB.</text>
</comment>
<dbReference type="GO" id="GO:0000428">
    <property type="term" value="C:DNA-directed RNA polymerase complex"/>
    <property type="evidence" value="ECO:0007669"/>
    <property type="project" value="UniProtKB-KW"/>
</dbReference>
<evidence type="ECO:0000256" key="11">
    <source>
        <dbReference type="ARBA" id="ARBA00023163"/>
    </source>
</evidence>
<dbReference type="PROSITE" id="PS50880">
    <property type="entry name" value="TOPRIM"/>
    <property type="match status" value="1"/>
</dbReference>
<evidence type="ECO:0000256" key="9">
    <source>
        <dbReference type="ARBA" id="ARBA00022842"/>
    </source>
</evidence>
<keyword evidence="11 12" id="KW-0804">Transcription</keyword>
<comment type="catalytic activity">
    <reaction evidence="12">
        <text>ssDNA + n NTP = ssDNA/pppN(pN)n-1 hybrid + (n-1) diphosphate.</text>
        <dbReference type="EC" id="2.7.7.101"/>
    </reaction>
</comment>
<feature type="domain" description="Toprim" evidence="15">
    <location>
        <begin position="257"/>
        <end position="338"/>
    </location>
</feature>
<dbReference type="PIRSF" id="PIRSF002811">
    <property type="entry name" value="DnaG"/>
    <property type="match status" value="1"/>
</dbReference>
<evidence type="ECO:0000256" key="1">
    <source>
        <dbReference type="ARBA" id="ARBA00022478"/>
    </source>
</evidence>
<dbReference type="InterPro" id="IPR006295">
    <property type="entry name" value="DNA_primase_DnaG"/>
</dbReference>
<dbReference type="InterPro" id="IPR002694">
    <property type="entry name" value="Znf_CHC2"/>
</dbReference>
<evidence type="ECO:0000256" key="2">
    <source>
        <dbReference type="ARBA" id="ARBA00022515"/>
    </source>
</evidence>
<evidence type="ECO:0000313" key="17">
    <source>
        <dbReference type="Proteomes" id="UP000298566"/>
    </source>
</evidence>
<dbReference type="CDD" id="cd03364">
    <property type="entry name" value="TOPRIM_DnaG_primases"/>
    <property type="match status" value="1"/>
</dbReference>
<dbReference type="GO" id="GO:0003677">
    <property type="term" value="F:DNA binding"/>
    <property type="evidence" value="ECO:0007669"/>
    <property type="project" value="UniProtKB-KW"/>
</dbReference>
<dbReference type="InterPro" id="IPR030846">
    <property type="entry name" value="DnaG_bac"/>
</dbReference>
<keyword evidence="10 12" id="KW-0238">DNA-binding</keyword>
<dbReference type="Pfam" id="PF08275">
    <property type="entry name" value="DNAG_N"/>
    <property type="match status" value="1"/>
</dbReference>
<keyword evidence="6 12" id="KW-0479">Metal-binding</keyword>
<evidence type="ECO:0000256" key="10">
    <source>
        <dbReference type="ARBA" id="ARBA00023125"/>
    </source>
</evidence>
<dbReference type="NCBIfam" id="TIGR01391">
    <property type="entry name" value="dnaG"/>
    <property type="match status" value="1"/>
</dbReference>
<keyword evidence="8 12" id="KW-0862">Zinc</keyword>
<gene>
    <name evidence="12" type="primary">dnaG</name>
    <name evidence="16" type="ORF">D9V73_00255</name>
</gene>
<dbReference type="InterPro" id="IPR013173">
    <property type="entry name" value="DNA_primase_DnaG_DnaB-bd_dom"/>
</dbReference>
<dbReference type="HAMAP" id="MF_00974">
    <property type="entry name" value="DNA_primase_DnaG"/>
    <property type="match status" value="1"/>
</dbReference>
<evidence type="ECO:0000256" key="14">
    <source>
        <dbReference type="PIRSR" id="PIRSR002811-1"/>
    </source>
</evidence>
<dbReference type="InterPro" id="IPR050219">
    <property type="entry name" value="DnaG_primase"/>
</dbReference>
<dbReference type="Proteomes" id="UP000298566">
    <property type="component" value="Chromosome"/>
</dbReference>
<dbReference type="InterPro" id="IPR036977">
    <property type="entry name" value="DNA_primase_Znf_CHC2"/>
</dbReference>
<dbReference type="PANTHER" id="PTHR30313:SF2">
    <property type="entry name" value="DNA PRIMASE"/>
    <property type="match status" value="1"/>
</dbReference>
<comment type="similarity">
    <text evidence="12 13">Belongs to the DnaG primase family.</text>
</comment>
<dbReference type="Pfam" id="PF10410">
    <property type="entry name" value="DnaB_bind"/>
    <property type="match status" value="1"/>
</dbReference>
<dbReference type="RefSeq" id="WP_158336271.1">
    <property type="nucleotide sequence ID" value="NZ_CP033004.1"/>
</dbReference>
<evidence type="ECO:0000256" key="3">
    <source>
        <dbReference type="ARBA" id="ARBA00022679"/>
    </source>
</evidence>
<dbReference type="AlphaFoldDB" id="A0A4D6Y0N0"/>
<organism evidence="16 17">
    <name type="scientific">Buchnera aphidicola subsp. Melaphis rhois</name>
    <dbReference type="NCBI Taxonomy" id="118103"/>
    <lineage>
        <taxon>Bacteria</taxon>
        <taxon>Pseudomonadati</taxon>
        <taxon>Pseudomonadota</taxon>
        <taxon>Gammaproteobacteria</taxon>
        <taxon>Enterobacterales</taxon>
        <taxon>Erwiniaceae</taxon>
        <taxon>Buchnera</taxon>
    </lineage>
</organism>
<dbReference type="InterPro" id="IPR013264">
    <property type="entry name" value="DNAG_N"/>
</dbReference>
<name>A0A4D6Y0N0_BUCMH</name>
<dbReference type="SMART" id="SM00400">
    <property type="entry name" value="ZnF_CHCC"/>
    <property type="match status" value="1"/>
</dbReference>
<evidence type="ECO:0000313" key="16">
    <source>
        <dbReference type="EMBL" id="QCI23096.1"/>
    </source>
</evidence>
<dbReference type="SMART" id="SM00493">
    <property type="entry name" value="TOPRIM"/>
    <property type="match status" value="1"/>
</dbReference>
<dbReference type="Gene3D" id="3.90.980.10">
    <property type="entry name" value="DNA primase, catalytic core, N-terminal domain"/>
    <property type="match status" value="1"/>
</dbReference>
<comment type="function">
    <text evidence="12 13">RNA polymerase that catalyzes the synthesis of short RNA molecules used as primers for DNA polymerase during DNA replication.</text>
</comment>
<keyword evidence="4 12" id="KW-0548">Nucleotidyltransferase</keyword>
<dbReference type="EMBL" id="CP033004">
    <property type="protein sequence ID" value="QCI23096.1"/>
    <property type="molecule type" value="Genomic_DNA"/>
</dbReference>
<dbReference type="InterPro" id="IPR037068">
    <property type="entry name" value="DNA_primase_core_N_sf"/>
</dbReference>